<proteinExistence type="predicted"/>
<keyword evidence="3" id="KW-0808">Transferase</keyword>
<comment type="caution">
    <text evidence="3">The sequence shown here is derived from an EMBL/GenBank/DDBJ whole genome shotgun (WGS) entry which is preliminary data.</text>
</comment>
<keyword evidence="3" id="KW-0489">Methyltransferase</keyword>
<dbReference type="EMBL" id="BNCK01000006">
    <property type="protein sequence ID" value="GHF97778.1"/>
    <property type="molecule type" value="Genomic_DNA"/>
</dbReference>
<evidence type="ECO:0000313" key="3">
    <source>
        <dbReference type="EMBL" id="GHF97778.1"/>
    </source>
</evidence>
<dbReference type="Proteomes" id="UP000623842">
    <property type="component" value="Unassembled WGS sequence"/>
</dbReference>
<dbReference type="GO" id="GO:0032259">
    <property type="term" value="P:methylation"/>
    <property type="evidence" value="ECO:0007669"/>
    <property type="project" value="UniProtKB-KW"/>
</dbReference>
<reference evidence="3" key="1">
    <citation type="journal article" date="2014" name="Int. J. Syst. Evol. Microbiol.">
        <title>Complete genome sequence of Corynebacterium casei LMG S-19264T (=DSM 44701T), isolated from a smear-ripened cheese.</title>
        <authorList>
            <consortium name="US DOE Joint Genome Institute (JGI-PGF)"/>
            <person name="Walter F."/>
            <person name="Albersmeier A."/>
            <person name="Kalinowski J."/>
            <person name="Ruckert C."/>
        </authorList>
    </citation>
    <scope>NUCLEOTIDE SEQUENCE</scope>
    <source>
        <strain evidence="3">KCTC 42731</strain>
    </source>
</reference>
<name>A0A919EL40_9GAMM</name>
<dbReference type="Pfam" id="PF01035">
    <property type="entry name" value="DNA_binding_1"/>
    <property type="match status" value="1"/>
</dbReference>
<dbReference type="GO" id="GO:0006281">
    <property type="term" value="P:DNA repair"/>
    <property type="evidence" value="ECO:0007669"/>
    <property type="project" value="InterPro"/>
</dbReference>
<dbReference type="InterPro" id="IPR036217">
    <property type="entry name" value="MethylDNA_cys_MeTrfase_DNAb"/>
</dbReference>
<keyword evidence="4" id="KW-1185">Reference proteome</keyword>
<dbReference type="InterPro" id="IPR052520">
    <property type="entry name" value="ATL_DNA_repair"/>
</dbReference>
<dbReference type="Gene3D" id="1.10.10.10">
    <property type="entry name" value="Winged helix-like DNA-binding domain superfamily/Winged helix DNA-binding domain"/>
    <property type="match status" value="1"/>
</dbReference>
<protein>
    <submittedName>
        <fullName evidence="3">Methylated-DNA--protein-cysteine methyltransferase</fullName>
    </submittedName>
</protein>
<dbReference type="CDD" id="cd06445">
    <property type="entry name" value="ATase"/>
    <property type="match status" value="1"/>
</dbReference>
<dbReference type="InterPro" id="IPR036388">
    <property type="entry name" value="WH-like_DNA-bd_sf"/>
</dbReference>
<evidence type="ECO:0000259" key="2">
    <source>
        <dbReference type="Pfam" id="PF01035"/>
    </source>
</evidence>
<dbReference type="PANTHER" id="PTHR42942:SF1">
    <property type="entry name" value="ALKYLTRANSFERASE-LIKE PROTEIN 1"/>
    <property type="match status" value="1"/>
</dbReference>
<evidence type="ECO:0000313" key="4">
    <source>
        <dbReference type="Proteomes" id="UP000623842"/>
    </source>
</evidence>
<gene>
    <name evidence="3" type="ORF">GCM10017161_27520</name>
</gene>
<sequence>MVAKSLSDKHIRIWQTVQQIPMGKVATYGQIADLAGLPGRARLVGKALGQVPDGGWQGKPVPWFRVINSQGKISLPLASDAFNRQRTMLQDEGIVVIGAKIRLQDFQWQPDITELLFKLSY</sequence>
<dbReference type="InterPro" id="IPR014048">
    <property type="entry name" value="MethylDNA_cys_MeTrfase_DNA-bd"/>
</dbReference>
<dbReference type="AlphaFoldDB" id="A0A919EL40"/>
<evidence type="ECO:0000256" key="1">
    <source>
        <dbReference type="ARBA" id="ARBA00022763"/>
    </source>
</evidence>
<dbReference type="PANTHER" id="PTHR42942">
    <property type="entry name" value="6-O-METHYLGUANINE DNA METHYLTRANSFERASE"/>
    <property type="match status" value="1"/>
</dbReference>
<dbReference type="RefSeq" id="WP_308436243.1">
    <property type="nucleotide sequence ID" value="NZ_BNCK01000006.1"/>
</dbReference>
<dbReference type="SUPFAM" id="SSF46767">
    <property type="entry name" value="Methylated DNA-protein cysteine methyltransferase, C-terminal domain"/>
    <property type="match status" value="1"/>
</dbReference>
<reference evidence="3" key="2">
    <citation type="submission" date="2020-09" db="EMBL/GenBank/DDBJ databases">
        <authorList>
            <person name="Sun Q."/>
            <person name="Kim S."/>
        </authorList>
    </citation>
    <scope>NUCLEOTIDE SEQUENCE</scope>
    <source>
        <strain evidence="3">KCTC 42731</strain>
    </source>
</reference>
<feature type="domain" description="Methylated-DNA-[protein]-cysteine S-methyltransferase DNA binding" evidence="2">
    <location>
        <begin position="11"/>
        <end position="94"/>
    </location>
</feature>
<keyword evidence="1" id="KW-0227">DNA damage</keyword>
<organism evidence="3 4">
    <name type="scientific">Thalassotalea marina</name>
    <dbReference type="NCBI Taxonomy" id="1673741"/>
    <lineage>
        <taxon>Bacteria</taxon>
        <taxon>Pseudomonadati</taxon>
        <taxon>Pseudomonadota</taxon>
        <taxon>Gammaproteobacteria</taxon>
        <taxon>Alteromonadales</taxon>
        <taxon>Colwelliaceae</taxon>
        <taxon>Thalassotalea</taxon>
    </lineage>
</organism>
<accession>A0A919EL40</accession>
<dbReference type="GO" id="GO:0008168">
    <property type="term" value="F:methyltransferase activity"/>
    <property type="evidence" value="ECO:0007669"/>
    <property type="project" value="UniProtKB-KW"/>
</dbReference>